<comment type="caution">
    <text evidence="3">The sequence shown here is derived from an EMBL/GenBank/DDBJ whole genome shotgun (WGS) entry which is preliminary data.</text>
</comment>
<protein>
    <recommendedName>
        <fullName evidence="5">Zinc finger, CCHC-type</fullName>
    </recommendedName>
</protein>
<keyword evidence="1" id="KW-0175">Coiled coil</keyword>
<accession>A0A1R3H0T7</accession>
<feature type="coiled-coil region" evidence="1">
    <location>
        <begin position="17"/>
        <end position="48"/>
    </location>
</feature>
<sequence>MWNALKEKFRNVSDTKLKQLVIKFDNYKKRLENNMRRHLQEMSNMMRELKITGHVLNDQQQVQAVVHSLPRGWVYMNAMLTHNDNIKTFVDVQRHLELEEERLTAMSNHPEVNMAPSSKCGGSSHKRKKSGKNVKQDDNVEPHAKRAKTNKHKRG</sequence>
<evidence type="ECO:0008006" key="5">
    <source>
        <dbReference type="Google" id="ProtNLM"/>
    </source>
</evidence>
<dbReference type="OrthoDB" id="1909174at2759"/>
<feature type="compositionally biased region" description="Basic residues" evidence="2">
    <location>
        <begin position="145"/>
        <end position="155"/>
    </location>
</feature>
<feature type="compositionally biased region" description="Basic and acidic residues" evidence="2">
    <location>
        <begin position="134"/>
        <end position="144"/>
    </location>
</feature>
<dbReference type="AlphaFoldDB" id="A0A1R3H0T7"/>
<proteinExistence type="predicted"/>
<organism evidence="3 4">
    <name type="scientific">Corchorus olitorius</name>
    <dbReference type="NCBI Taxonomy" id="93759"/>
    <lineage>
        <taxon>Eukaryota</taxon>
        <taxon>Viridiplantae</taxon>
        <taxon>Streptophyta</taxon>
        <taxon>Embryophyta</taxon>
        <taxon>Tracheophyta</taxon>
        <taxon>Spermatophyta</taxon>
        <taxon>Magnoliopsida</taxon>
        <taxon>eudicotyledons</taxon>
        <taxon>Gunneridae</taxon>
        <taxon>Pentapetalae</taxon>
        <taxon>rosids</taxon>
        <taxon>malvids</taxon>
        <taxon>Malvales</taxon>
        <taxon>Malvaceae</taxon>
        <taxon>Grewioideae</taxon>
        <taxon>Apeibeae</taxon>
        <taxon>Corchorus</taxon>
    </lineage>
</organism>
<keyword evidence="4" id="KW-1185">Reference proteome</keyword>
<feature type="region of interest" description="Disordered" evidence="2">
    <location>
        <begin position="104"/>
        <end position="155"/>
    </location>
</feature>
<dbReference type="Pfam" id="PF14223">
    <property type="entry name" value="Retrotran_gag_2"/>
    <property type="match status" value="1"/>
</dbReference>
<dbReference type="EMBL" id="AWUE01021031">
    <property type="protein sequence ID" value="OMO63962.1"/>
    <property type="molecule type" value="Genomic_DNA"/>
</dbReference>
<gene>
    <name evidence="3" type="ORF">COLO4_32152</name>
</gene>
<evidence type="ECO:0000256" key="2">
    <source>
        <dbReference type="SAM" id="MobiDB-lite"/>
    </source>
</evidence>
<dbReference type="Proteomes" id="UP000187203">
    <property type="component" value="Unassembled WGS sequence"/>
</dbReference>
<evidence type="ECO:0000256" key="1">
    <source>
        <dbReference type="SAM" id="Coils"/>
    </source>
</evidence>
<evidence type="ECO:0000313" key="3">
    <source>
        <dbReference type="EMBL" id="OMO63962.1"/>
    </source>
</evidence>
<name>A0A1R3H0T7_9ROSI</name>
<reference evidence="4" key="1">
    <citation type="submission" date="2013-09" db="EMBL/GenBank/DDBJ databases">
        <title>Corchorus olitorius genome sequencing.</title>
        <authorList>
            <person name="Alam M."/>
            <person name="Haque M.S."/>
            <person name="Islam M.S."/>
            <person name="Emdad E.M."/>
            <person name="Islam M.M."/>
            <person name="Ahmed B."/>
            <person name="Halim A."/>
            <person name="Hossen Q.M.M."/>
            <person name="Hossain M.Z."/>
            <person name="Ahmed R."/>
            <person name="Khan M.M."/>
            <person name="Islam R."/>
            <person name="Rashid M.M."/>
            <person name="Khan S.A."/>
            <person name="Rahman M.S."/>
            <person name="Alam M."/>
            <person name="Yahiya A.S."/>
            <person name="Khan M.S."/>
            <person name="Azam M.S."/>
            <person name="Haque T."/>
            <person name="Lashkar M.Z.H."/>
            <person name="Akhand A.I."/>
            <person name="Morshed G."/>
            <person name="Roy S."/>
            <person name="Uddin K.S."/>
            <person name="Rabeya T."/>
            <person name="Hossain A.S."/>
            <person name="Chowdhury A."/>
            <person name="Snigdha A.R."/>
            <person name="Mortoza M.S."/>
            <person name="Matin S.A."/>
            <person name="Hoque S.M.E."/>
            <person name="Islam M.K."/>
            <person name="Roy D.K."/>
            <person name="Haider R."/>
            <person name="Moosa M.M."/>
            <person name="Elias S.M."/>
            <person name="Hasan A.M."/>
            <person name="Jahan S."/>
            <person name="Shafiuddin M."/>
            <person name="Mahmood N."/>
            <person name="Shommy N.S."/>
        </authorList>
    </citation>
    <scope>NUCLEOTIDE SEQUENCE [LARGE SCALE GENOMIC DNA]</scope>
    <source>
        <strain evidence="4">cv. O-4</strain>
    </source>
</reference>
<evidence type="ECO:0000313" key="4">
    <source>
        <dbReference type="Proteomes" id="UP000187203"/>
    </source>
</evidence>